<dbReference type="EMBL" id="LWHJ01000033">
    <property type="protein sequence ID" value="OAQ37894.1"/>
    <property type="molecule type" value="Genomic_DNA"/>
</dbReference>
<organism evidence="2 3">
    <name type="scientific">Pedobacter psychrophilus</name>
    <dbReference type="NCBI Taxonomy" id="1826909"/>
    <lineage>
        <taxon>Bacteria</taxon>
        <taxon>Pseudomonadati</taxon>
        <taxon>Bacteroidota</taxon>
        <taxon>Sphingobacteriia</taxon>
        <taxon>Sphingobacteriales</taxon>
        <taxon>Sphingobacteriaceae</taxon>
        <taxon>Pedobacter</taxon>
    </lineage>
</organism>
<proteinExistence type="predicted"/>
<dbReference type="STRING" id="1826909.A5893_16925"/>
<dbReference type="AlphaFoldDB" id="A0A179DAE3"/>
<evidence type="ECO:0008006" key="4">
    <source>
        <dbReference type="Google" id="ProtNLM"/>
    </source>
</evidence>
<dbReference type="RefSeq" id="WP_068823868.1">
    <property type="nucleotide sequence ID" value="NZ_LWHJ01000033.1"/>
</dbReference>
<dbReference type="SUPFAM" id="SSF51905">
    <property type="entry name" value="FAD/NAD(P)-binding domain"/>
    <property type="match status" value="1"/>
</dbReference>
<dbReference type="Gene3D" id="3.50.50.60">
    <property type="entry name" value="FAD/NAD(P)-binding domain"/>
    <property type="match status" value="1"/>
</dbReference>
<accession>A0A179DAE3</accession>
<keyword evidence="3" id="KW-1185">Reference proteome</keyword>
<keyword evidence="1" id="KW-1133">Transmembrane helix</keyword>
<name>A0A179DAE3_9SPHI</name>
<evidence type="ECO:0000256" key="1">
    <source>
        <dbReference type="SAM" id="Phobius"/>
    </source>
</evidence>
<keyword evidence="1" id="KW-0812">Transmembrane</keyword>
<evidence type="ECO:0000313" key="2">
    <source>
        <dbReference type="EMBL" id="OAQ37894.1"/>
    </source>
</evidence>
<dbReference type="Pfam" id="PF05834">
    <property type="entry name" value="Lycopene_cycl"/>
    <property type="match status" value="1"/>
</dbReference>
<dbReference type="InterPro" id="IPR036188">
    <property type="entry name" value="FAD/NAD-bd_sf"/>
</dbReference>
<protein>
    <recommendedName>
        <fullName evidence="4">Lycopene cyclase</fullName>
    </recommendedName>
</protein>
<comment type="caution">
    <text evidence="2">The sequence shown here is derived from an EMBL/GenBank/DDBJ whole genome shotgun (WGS) entry which is preliminary data.</text>
</comment>
<dbReference type="Proteomes" id="UP000078459">
    <property type="component" value="Unassembled WGS sequence"/>
</dbReference>
<sequence length="405" mass="47692">MQNPKYPSFYNFTIVGAGASGLWLANSMLKYGLLKDKTLCIVENDSDKFNDRTWCYWAKKPLAEPEIISKKWHIIKNLYRGGKNAIYPYKYYHVKSQDFYQHLKSKLKHNDAIFWLNDTVTGVNQIDNNITIQTTSQNWESNYAFLSALPKGNKPKEQDKLNLYLGKKASEKKNQIFLWQSFVGYKIKTKNAVFDPSEMTMMDFDVDQSLYTQFFYELPFSKNEALIEFTRFGTEILDYDYATSQIEKRLKLKGVEYQILEVEKGAIPMTPQFDHLKDKLKKNQRVIYMGTLAGALKPTAGYGFKRMFNYAERLAKSLKYSNEISLPTMKRKWRFRLYDILLLQILRDTPYIGKKIFVTLFKKQPLPLILKFLDEETTIFEEVVIFSQLPLLPFIKSLFKYFFVR</sequence>
<feature type="transmembrane region" description="Helical" evidence="1">
    <location>
        <begin position="6"/>
        <end position="25"/>
    </location>
</feature>
<keyword evidence="1" id="KW-0472">Membrane</keyword>
<evidence type="ECO:0000313" key="3">
    <source>
        <dbReference type="Proteomes" id="UP000078459"/>
    </source>
</evidence>
<reference evidence="2 3" key="1">
    <citation type="submission" date="2016-04" db="EMBL/GenBank/DDBJ databases">
        <authorList>
            <person name="Evans L.H."/>
            <person name="Alamgir A."/>
            <person name="Owens N."/>
            <person name="Weber N.D."/>
            <person name="Virtaneva K."/>
            <person name="Barbian K."/>
            <person name="Babar A."/>
            <person name="Rosenke K."/>
        </authorList>
    </citation>
    <scope>NUCLEOTIDE SEQUENCE [LARGE SCALE GENOMIC DNA]</scope>
    <source>
        <strain evidence="2 3">CCM 8644</strain>
    </source>
</reference>
<gene>
    <name evidence="2" type="ORF">A5893_16925</name>
</gene>
<reference evidence="2 3" key="2">
    <citation type="submission" date="2016-06" db="EMBL/GenBank/DDBJ databases">
        <title>Pedobacter psychrophilus sp. nov., isolated from Antarctic fragmentary rock.</title>
        <authorList>
            <person name="Svec P."/>
        </authorList>
    </citation>
    <scope>NUCLEOTIDE SEQUENCE [LARGE SCALE GENOMIC DNA]</scope>
    <source>
        <strain evidence="2 3">CCM 8644</strain>
    </source>
</reference>
<dbReference type="OrthoDB" id="24355at2"/>